<dbReference type="PATRIC" id="fig|52689.4.peg.2658"/>
<proteinExistence type="inferred from homology"/>
<keyword evidence="4 7" id="KW-0812">Transmembrane</keyword>
<keyword evidence="3" id="KW-1003">Cell membrane</keyword>
<dbReference type="Pfam" id="PF00528">
    <property type="entry name" value="BPD_transp_1"/>
    <property type="match status" value="1"/>
</dbReference>
<comment type="similarity">
    <text evidence="7">Belongs to the binding-protein-dependent transport system permease family.</text>
</comment>
<dbReference type="Gene3D" id="1.10.3720.10">
    <property type="entry name" value="MetI-like"/>
    <property type="match status" value="1"/>
</dbReference>
<keyword evidence="10" id="KW-1185">Reference proteome</keyword>
<evidence type="ECO:0000313" key="10">
    <source>
        <dbReference type="Proteomes" id="UP000036873"/>
    </source>
</evidence>
<organism evidence="9 10">
    <name type="scientific">Acetobacterium bakii</name>
    <dbReference type="NCBI Taxonomy" id="52689"/>
    <lineage>
        <taxon>Bacteria</taxon>
        <taxon>Bacillati</taxon>
        <taxon>Bacillota</taxon>
        <taxon>Clostridia</taxon>
        <taxon>Eubacteriales</taxon>
        <taxon>Eubacteriaceae</taxon>
        <taxon>Acetobacterium</taxon>
    </lineage>
</organism>
<dbReference type="EMBL" id="LGYO01000044">
    <property type="protein sequence ID" value="KNZ40799.1"/>
    <property type="molecule type" value="Genomic_DNA"/>
</dbReference>
<dbReference type="PROSITE" id="PS50928">
    <property type="entry name" value="ABC_TM1"/>
    <property type="match status" value="1"/>
</dbReference>
<reference evidence="10" key="1">
    <citation type="submission" date="2015-07" db="EMBL/GenBank/DDBJ databases">
        <title>Draft genome sequence of Acetobacterium bakii DSM 8293, a potential psychrophilic chemical producer through syngas fermentation.</title>
        <authorList>
            <person name="Song Y."/>
            <person name="Hwang S."/>
            <person name="Cho B.-K."/>
        </authorList>
    </citation>
    <scope>NUCLEOTIDE SEQUENCE [LARGE SCALE GENOMIC DNA]</scope>
    <source>
        <strain evidence="10">DSM 8239</strain>
    </source>
</reference>
<comment type="subcellular location">
    <subcellularLocation>
        <location evidence="1 7">Cell membrane</location>
        <topology evidence="1 7">Multi-pass membrane protein</topology>
    </subcellularLocation>
</comment>
<dbReference type="GO" id="GO:0055085">
    <property type="term" value="P:transmembrane transport"/>
    <property type="evidence" value="ECO:0007669"/>
    <property type="project" value="InterPro"/>
</dbReference>
<feature type="transmembrane region" description="Helical" evidence="7">
    <location>
        <begin position="113"/>
        <end position="134"/>
    </location>
</feature>
<dbReference type="CDD" id="cd06261">
    <property type="entry name" value="TM_PBP2"/>
    <property type="match status" value="1"/>
</dbReference>
<dbReference type="PANTHER" id="PTHR43386:SF1">
    <property type="entry name" value="D,D-DIPEPTIDE TRANSPORT SYSTEM PERMEASE PROTEIN DDPC-RELATED"/>
    <property type="match status" value="1"/>
</dbReference>
<evidence type="ECO:0000259" key="8">
    <source>
        <dbReference type="PROSITE" id="PS50928"/>
    </source>
</evidence>
<dbReference type="PANTHER" id="PTHR43386">
    <property type="entry name" value="OLIGOPEPTIDE TRANSPORT SYSTEM PERMEASE PROTEIN APPC"/>
    <property type="match status" value="1"/>
</dbReference>
<feature type="transmembrane region" description="Helical" evidence="7">
    <location>
        <begin position="79"/>
        <end position="101"/>
    </location>
</feature>
<accession>A0A0L6TX09</accession>
<gene>
    <name evidence="9" type="ORF">AKG39_15650</name>
</gene>
<dbReference type="STRING" id="52689.AKG39_15650"/>
<feature type="domain" description="ABC transmembrane type-1" evidence="8">
    <location>
        <begin position="75"/>
        <end position="264"/>
    </location>
</feature>
<feature type="transmembrane region" description="Helical" evidence="7">
    <location>
        <begin position="242"/>
        <end position="263"/>
    </location>
</feature>
<dbReference type="OrthoDB" id="9797852at2"/>
<keyword evidence="2 7" id="KW-0813">Transport</keyword>
<keyword evidence="6 7" id="KW-0472">Membrane</keyword>
<evidence type="ECO:0000256" key="4">
    <source>
        <dbReference type="ARBA" id="ARBA00022692"/>
    </source>
</evidence>
<evidence type="ECO:0000256" key="5">
    <source>
        <dbReference type="ARBA" id="ARBA00022989"/>
    </source>
</evidence>
<name>A0A0L6TX09_9FIRM</name>
<dbReference type="GO" id="GO:0005886">
    <property type="term" value="C:plasma membrane"/>
    <property type="evidence" value="ECO:0007669"/>
    <property type="project" value="UniProtKB-SubCell"/>
</dbReference>
<feature type="transmembrane region" description="Helical" evidence="7">
    <location>
        <begin position="140"/>
        <end position="157"/>
    </location>
</feature>
<dbReference type="SUPFAM" id="SSF161098">
    <property type="entry name" value="MetI-like"/>
    <property type="match status" value="1"/>
</dbReference>
<evidence type="ECO:0000256" key="7">
    <source>
        <dbReference type="RuleBase" id="RU363032"/>
    </source>
</evidence>
<feature type="transmembrane region" description="Helical" evidence="7">
    <location>
        <begin position="16"/>
        <end position="37"/>
    </location>
</feature>
<dbReference type="Proteomes" id="UP000036873">
    <property type="component" value="Unassembled WGS sequence"/>
</dbReference>
<dbReference type="AlphaFoldDB" id="A0A0L6TX09"/>
<dbReference type="InterPro" id="IPR035906">
    <property type="entry name" value="MetI-like_sf"/>
</dbReference>
<keyword evidence="5 7" id="KW-1133">Transmembrane helix</keyword>
<evidence type="ECO:0000256" key="1">
    <source>
        <dbReference type="ARBA" id="ARBA00004651"/>
    </source>
</evidence>
<dbReference type="InterPro" id="IPR000515">
    <property type="entry name" value="MetI-like"/>
</dbReference>
<evidence type="ECO:0000256" key="6">
    <source>
        <dbReference type="ARBA" id="ARBA00023136"/>
    </source>
</evidence>
<evidence type="ECO:0000256" key="2">
    <source>
        <dbReference type="ARBA" id="ARBA00022448"/>
    </source>
</evidence>
<feature type="transmembrane region" description="Helical" evidence="7">
    <location>
        <begin position="196"/>
        <end position="222"/>
    </location>
</feature>
<sequence>MRKFKVKTKKQQKNLIWVWSGLLFILLTLIIFSPYIFPESNTINYSLQLQKPSILHWFGTDEFGRDLFSRVFNGMRTSLMYSLIIEAIALIIGLIIGLLSGYMGGKVDGFLNYIMNVFQAFPTTIAAIALIAVLGTGDTTLIIALSVMGWVAYARIVRSETLIFKERDFVLGARASGGSSAYILGKHIFPNVLLPILPLATLMIGHGIMAIASLSFLGFGVQPPNAEIGLMLKDSAMFINRAPWLLVGPGIVLAMVVALINALGDAIRDKMDPQKQMIEI</sequence>
<dbReference type="InterPro" id="IPR050366">
    <property type="entry name" value="BP-dependent_transpt_permease"/>
</dbReference>
<evidence type="ECO:0000256" key="3">
    <source>
        <dbReference type="ARBA" id="ARBA00022475"/>
    </source>
</evidence>
<protein>
    <submittedName>
        <fullName evidence="9">Nickel ABC transporter permease</fullName>
    </submittedName>
</protein>
<comment type="caution">
    <text evidence="9">The sequence shown here is derived from an EMBL/GenBank/DDBJ whole genome shotgun (WGS) entry which is preliminary data.</text>
</comment>
<evidence type="ECO:0000313" key="9">
    <source>
        <dbReference type="EMBL" id="KNZ40799.1"/>
    </source>
</evidence>